<dbReference type="Pfam" id="PF00005">
    <property type="entry name" value="ABC_tran"/>
    <property type="match status" value="1"/>
</dbReference>
<dbReference type="RefSeq" id="WP_353948947.1">
    <property type="nucleotide sequence ID" value="NZ_CP159510.1"/>
</dbReference>
<dbReference type="CDD" id="cd03293">
    <property type="entry name" value="ABC_NrtD_SsuB_transporters"/>
    <property type="match status" value="1"/>
</dbReference>
<proteinExistence type="predicted"/>
<dbReference type="InterPro" id="IPR017871">
    <property type="entry name" value="ABC_transporter-like_CS"/>
</dbReference>
<dbReference type="InterPro" id="IPR027417">
    <property type="entry name" value="P-loop_NTPase"/>
</dbReference>
<dbReference type="SMART" id="SM00382">
    <property type="entry name" value="AAA"/>
    <property type="match status" value="1"/>
</dbReference>
<dbReference type="InterPro" id="IPR003593">
    <property type="entry name" value="AAA+_ATPase"/>
</dbReference>
<dbReference type="Gene3D" id="3.40.50.300">
    <property type="entry name" value="P-loop containing nucleotide triphosphate hydrolases"/>
    <property type="match status" value="1"/>
</dbReference>
<reference evidence="5" key="1">
    <citation type="submission" date="2024-06" db="EMBL/GenBank/DDBJ databases">
        <authorList>
            <person name="Fan A."/>
            <person name="Zhang F.Y."/>
            <person name="Zhang L."/>
        </authorList>
    </citation>
    <scope>NUCLEOTIDE SEQUENCE</scope>
    <source>
        <strain evidence="5">Y61</strain>
    </source>
</reference>
<protein>
    <submittedName>
        <fullName evidence="5">ABC transporter ATP-binding protein</fullName>
    </submittedName>
</protein>
<feature type="domain" description="ABC transporter" evidence="4">
    <location>
        <begin position="4"/>
        <end position="237"/>
    </location>
</feature>
<dbReference type="InterPro" id="IPR050166">
    <property type="entry name" value="ABC_transporter_ATP-bind"/>
</dbReference>
<organism evidence="5">
    <name type="scientific">Sporolactobacillus sp. Y61</name>
    <dbReference type="NCBI Taxonomy" id="3160863"/>
    <lineage>
        <taxon>Bacteria</taxon>
        <taxon>Bacillati</taxon>
        <taxon>Bacillota</taxon>
        <taxon>Bacilli</taxon>
        <taxon>Bacillales</taxon>
        <taxon>Sporolactobacillaceae</taxon>
        <taxon>Sporolactobacillus</taxon>
    </lineage>
</organism>
<dbReference type="GO" id="GO:0005524">
    <property type="term" value="F:ATP binding"/>
    <property type="evidence" value="ECO:0007669"/>
    <property type="project" value="UniProtKB-KW"/>
</dbReference>
<evidence type="ECO:0000256" key="3">
    <source>
        <dbReference type="ARBA" id="ARBA00022840"/>
    </source>
</evidence>
<name>A0AAU8IH52_9BACL</name>
<dbReference type="PROSITE" id="PS00211">
    <property type="entry name" value="ABC_TRANSPORTER_1"/>
    <property type="match status" value="1"/>
</dbReference>
<dbReference type="InterPro" id="IPR003439">
    <property type="entry name" value="ABC_transporter-like_ATP-bd"/>
</dbReference>
<dbReference type="EMBL" id="CP159510">
    <property type="protein sequence ID" value="XCJ17860.1"/>
    <property type="molecule type" value="Genomic_DNA"/>
</dbReference>
<dbReference type="PROSITE" id="PS50893">
    <property type="entry name" value="ABC_TRANSPORTER_2"/>
    <property type="match status" value="1"/>
</dbReference>
<keyword evidence="2" id="KW-0547">Nucleotide-binding</keyword>
<dbReference type="PANTHER" id="PTHR42788">
    <property type="entry name" value="TAURINE IMPORT ATP-BINDING PROTEIN-RELATED"/>
    <property type="match status" value="1"/>
</dbReference>
<gene>
    <name evidence="5" type="ORF">ABNN70_05135</name>
</gene>
<dbReference type="GO" id="GO:0016887">
    <property type="term" value="F:ATP hydrolysis activity"/>
    <property type="evidence" value="ECO:0007669"/>
    <property type="project" value="InterPro"/>
</dbReference>
<keyword evidence="1" id="KW-0813">Transport</keyword>
<accession>A0AAU8IH52</accession>
<dbReference type="AlphaFoldDB" id="A0AAU8IH52"/>
<dbReference type="SUPFAM" id="SSF52540">
    <property type="entry name" value="P-loop containing nucleoside triphosphate hydrolases"/>
    <property type="match status" value="1"/>
</dbReference>
<dbReference type="PANTHER" id="PTHR42788:SF13">
    <property type="entry name" value="ALIPHATIC SULFONATES IMPORT ATP-BINDING PROTEIN SSUB"/>
    <property type="match status" value="1"/>
</dbReference>
<keyword evidence="3 5" id="KW-0067">ATP-binding</keyword>
<sequence>MSLLAVKSLTKRFEDKKRKKSLLTLDQVNLNVEESEFICLLGPSGCGKSTLLNIIAGFESVSEGDLFTKGVKITGPGDDRGMVFQQATLMPWLTVWENVSFYLKIQKKSKNERKQAAQKYIEMVGLKGFENHYPYELSGGMKQRVGIARALLMDPSIILMDEPFAALDAQTRMTLQEELVRIWQINKKTIIFVTHSVEEALILGTRVVVMSARPGRIRDIIDISDLNRPRDTTSIAFNAHKKTILNIIKEEADHQNSGMEG</sequence>
<evidence type="ECO:0000256" key="2">
    <source>
        <dbReference type="ARBA" id="ARBA00022741"/>
    </source>
</evidence>
<evidence type="ECO:0000259" key="4">
    <source>
        <dbReference type="PROSITE" id="PS50893"/>
    </source>
</evidence>
<evidence type="ECO:0000313" key="5">
    <source>
        <dbReference type="EMBL" id="XCJ17860.1"/>
    </source>
</evidence>
<evidence type="ECO:0000256" key="1">
    <source>
        <dbReference type="ARBA" id="ARBA00022448"/>
    </source>
</evidence>